<dbReference type="PANTHER" id="PTHR47237">
    <property type="entry name" value="SLL0310 PROTEIN"/>
    <property type="match status" value="1"/>
</dbReference>
<dbReference type="Gene3D" id="3.40.630.30">
    <property type="match status" value="1"/>
</dbReference>
<evidence type="ECO:0000313" key="2">
    <source>
        <dbReference type="EMBL" id="GLF97061.1"/>
    </source>
</evidence>
<dbReference type="Gene3D" id="3.40.630.90">
    <property type="match status" value="1"/>
</dbReference>
<dbReference type="InterPro" id="IPR041496">
    <property type="entry name" value="YitH/HolE_GNAT"/>
</dbReference>
<dbReference type="InterPro" id="IPR052729">
    <property type="entry name" value="Acyl/Acetyltrans_Enzymes"/>
</dbReference>
<dbReference type="EMBL" id="BSBI01000009">
    <property type="protein sequence ID" value="GLF97061.1"/>
    <property type="molecule type" value="Genomic_DNA"/>
</dbReference>
<dbReference type="SUPFAM" id="SSF55729">
    <property type="entry name" value="Acyl-CoA N-acyltransferases (Nat)"/>
    <property type="match status" value="1"/>
</dbReference>
<dbReference type="Proteomes" id="UP001291653">
    <property type="component" value="Unassembled WGS sequence"/>
</dbReference>
<dbReference type="InterPro" id="IPR000182">
    <property type="entry name" value="GNAT_dom"/>
</dbReference>
<keyword evidence="3" id="KW-1185">Reference proteome</keyword>
<sequence>MNNPLAQEATGLTVAPASLEDWRLVAEWCATEGWNPGDGDLDCFHPTDPGGFFIGRVDGRPVTSVSVVNYTDRYAFLGYYVVVPEERGRGLGIATWRTAVPHAADRIVGLDAVPAQQANYARSGFVPAYGTVRWGGRPGRTGRPGAGTERVTAATLDAVTAYDRSCFPAERPGFLGRWLTAPGHTAYVRIRDGRVTGYGVIRPSRDGHRIGPFFADTRDDAEALFDSLTAALGPDDTVAVDMPEPLSEAAVLAAGRGLEPQFPTVRMYTGPAPEVRTERIWGVTTLELG</sequence>
<evidence type="ECO:0000259" key="1">
    <source>
        <dbReference type="PROSITE" id="PS51186"/>
    </source>
</evidence>
<dbReference type="InterPro" id="IPR016181">
    <property type="entry name" value="Acyl_CoA_acyltransferase"/>
</dbReference>
<protein>
    <submittedName>
        <fullName evidence="2">GNAT family N-acetyltransferase</fullName>
    </submittedName>
</protein>
<dbReference type="RefSeq" id="WP_323449065.1">
    <property type="nucleotide sequence ID" value="NZ_BSBI01000009.1"/>
</dbReference>
<name>A0ABQ5P383_9ACTN</name>
<evidence type="ECO:0000313" key="3">
    <source>
        <dbReference type="Proteomes" id="UP001291653"/>
    </source>
</evidence>
<feature type="domain" description="N-acetyltransferase" evidence="1">
    <location>
        <begin position="12"/>
        <end position="143"/>
    </location>
</feature>
<dbReference type="PROSITE" id="PS51186">
    <property type="entry name" value="GNAT"/>
    <property type="match status" value="1"/>
</dbReference>
<dbReference type="Pfam" id="PF00583">
    <property type="entry name" value="Acetyltransf_1"/>
    <property type="match status" value="1"/>
</dbReference>
<proteinExistence type="predicted"/>
<comment type="caution">
    <text evidence="2">The sequence shown here is derived from an EMBL/GenBank/DDBJ whole genome shotgun (WGS) entry which is preliminary data.</text>
</comment>
<dbReference type="CDD" id="cd04301">
    <property type="entry name" value="NAT_SF"/>
    <property type="match status" value="1"/>
</dbReference>
<accession>A0ABQ5P383</accession>
<reference evidence="2 3" key="1">
    <citation type="submission" date="2022-10" db="EMBL/GenBank/DDBJ databases">
        <title>Draft genome sequence of Streptomyces sp. YSPA8.</title>
        <authorList>
            <person name="Moriuchi R."/>
            <person name="Dohra H."/>
            <person name="Yamamura H."/>
            <person name="Kodani S."/>
        </authorList>
    </citation>
    <scope>NUCLEOTIDE SEQUENCE [LARGE SCALE GENOMIC DNA]</scope>
    <source>
        <strain evidence="2 3">YSPA8</strain>
    </source>
</reference>
<dbReference type="PANTHER" id="PTHR47237:SF1">
    <property type="entry name" value="SLL0310 PROTEIN"/>
    <property type="match status" value="1"/>
</dbReference>
<dbReference type="Pfam" id="PF18014">
    <property type="entry name" value="Acetyltransf_18"/>
    <property type="match status" value="1"/>
</dbReference>
<organism evidence="2 3">
    <name type="scientific">Streptomyces yaizuensis</name>
    <dbReference type="NCBI Taxonomy" id="2989713"/>
    <lineage>
        <taxon>Bacteria</taxon>
        <taxon>Bacillati</taxon>
        <taxon>Actinomycetota</taxon>
        <taxon>Actinomycetes</taxon>
        <taxon>Kitasatosporales</taxon>
        <taxon>Streptomycetaceae</taxon>
        <taxon>Streptomyces</taxon>
    </lineage>
</organism>
<gene>
    <name evidence="2" type="ORF">SYYSPA8_22210</name>
</gene>